<proteinExistence type="predicted"/>
<protein>
    <submittedName>
        <fullName evidence="1">Uncharacterized protein</fullName>
    </submittedName>
</protein>
<dbReference type="Proteomes" id="UP001060085">
    <property type="component" value="Linkage Group LG08"/>
</dbReference>
<comment type="caution">
    <text evidence="1">The sequence shown here is derived from an EMBL/GenBank/DDBJ whole genome shotgun (WGS) entry which is preliminary data.</text>
</comment>
<organism evidence="1 2">
    <name type="scientific">Catharanthus roseus</name>
    <name type="common">Madagascar periwinkle</name>
    <name type="synonym">Vinca rosea</name>
    <dbReference type="NCBI Taxonomy" id="4058"/>
    <lineage>
        <taxon>Eukaryota</taxon>
        <taxon>Viridiplantae</taxon>
        <taxon>Streptophyta</taxon>
        <taxon>Embryophyta</taxon>
        <taxon>Tracheophyta</taxon>
        <taxon>Spermatophyta</taxon>
        <taxon>Magnoliopsida</taxon>
        <taxon>eudicotyledons</taxon>
        <taxon>Gunneridae</taxon>
        <taxon>Pentapetalae</taxon>
        <taxon>asterids</taxon>
        <taxon>lamiids</taxon>
        <taxon>Gentianales</taxon>
        <taxon>Apocynaceae</taxon>
        <taxon>Rauvolfioideae</taxon>
        <taxon>Vinceae</taxon>
        <taxon>Catharanthinae</taxon>
        <taxon>Catharanthus</taxon>
    </lineage>
</organism>
<evidence type="ECO:0000313" key="2">
    <source>
        <dbReference type="Proteomes" id="UP001060085"/>
    </source>
</evidence>
<sequence>MEGRRFHDEMGDIKKGPWKSEEDEVLLNHVKKYGPRDWSSIRSKGLLQRTGKSCRLRWVNKLRPNLKNGVKFSAEEERTVIDLQAQFGNKWAKIATYLPGRTDNDVKNFWSSRQKRLARILQTPSSSSSSNKSQKSSKHVLAIHDVPYLETSKFGPSTMEESFSKSQSCSSSYIDNSETMKMFPLPELVQPISLYYEPSLLQPEFISIEEKPYIGIDQGLTQLPFPQVPLQSDFTLTFENQELLTGFGDPPNSLAAFGQSSSSELGHHMQQLPILSTSFGTERSSEIVVKKDNDDNPVTPPDTFMDEFPIDMFDHIDPLPSPSDW</sequence>
<accession>A0ACB9ZK86</accession>
<gene>
    <name evidence="1" type="ORF">M9H77_33473</name>
</gene>
<keyword evidence="2" id="KW-1185">Reference proteome</keyword>
<dbReference type="EMBL" id="CM044708">
    <property type="protein sequence ID" value="KAI5647468.1"/>
    <property type="molecule type" value="Genomic_DNA"/>
</dbReference>
<evidence type="ECO:0000313" key="1">
    <source>
        <dbReference type="EMBL" id="KAI5647468.1"/>
    </source>
</evidence>
<name>A0ACB9ZK86_CATRO</name>
<reference evidence="2" key="1">
    <citation type="journal article" date="2023" name="Nat. Plants">
        <title>Single-cell RNA sequencing provides a high-resolution roadmap for understanding the multicellular compartmentation of specialized metabolism.</title>
        <authorList>
            <person name="Sun S."/>
            <person name="Shen X."/>
            <person name="Li Y."/>
            <person name="Li Y."/>
            <person name="Wang S."/>
            <person name="Li R."/>
            <person name="Zhang H."/>
            <person name="Shen G."/>
            <person name="Guo B."/>
            <person name="Wei J."/>
            <person name="Xu J."/>
            <person name="St-Pierre B."/>
            <person name="Chen S."/>
            <person name="Sun C."/>
        </authorList>
    </citation>
    <scope>NUCLEOTIDE SEQUENCE [LARGE SCALE GENOMIC DNA]</scope>
</reference>